<name>A0A411YCA4_9ACTN</name>
<dbReference type="EMBL" id="CP036402">
    <property type="protein sequence ID" value="QBI18818.1"/>
    <property type="molecule type" value="Genomic_DNA"/>
</dbReference>
<keyword evidence="2" id="KW-1185">Reference proteome</keyword>
<sequence>MCKRRLVESTGATHVASGDGFAAQVRDVVPEGVDLVVDLVGGQTLREAARLATDLAPVMSAADPAVTELGGATRQRDPEAMEKMTSVIQYGLVDPHVTGSYPLEQAREALAEVESGHAIGKILIRPA</sequence>
<dbReference type="Gene3D" id="3.90.180.10">
    <property type="entry name" value="Medium-chain alcohol dehydrogenases, catalytic domain"/>
    <property type="match status" value="1"/>
</dbReference>
<evidence type="ECO:0008006" key="3">
    <source>
        <dbReference type="Google" id="ProtNLM"/>
    </source>
</evidence>
<dbReference type="Pfam" id="PF13602">
    <property type="entry name" value="ADH_zinc_N_2"/>
    <property type="match status" value="1"/>
</dbReference>
<dbReference type="InterPro" id="IPR036291">
    <property type="entry name" value="NAD(P)-bd_dom_sf"/>
</dbReference>
<gene>
    <name evidence="1" type="ORF">ER308_04155</name>
</gene>
<evidence type="ECO:0000313" key="1">
    <source>
        <dbReference type="EMBL" id="QBI18818.1"/>
    </source>
</evidence>
<protein>
    <recommendedName>
        <fullName evidence="3">Alcohol dehydrogenase-like C-terminal domain-containing protein</fullName>
    </recommendedName>
</protein>
<reference evidence="1 2" key="1">
    <citation type="submission" date="2019-01" db="EMBL/GenBank/DDBJ databases">
        <title>Egibacter rhizosphaerae EGI 80759T.</title>
        <authorList>
            <person name="Chen D.-D."/>
            <person name="Tian Y."/>
            <person name="Jiao J.-Y."/>
            <person name="Zhang X.-T."/>
            <person name="Zhang Y.-G."/>
            <person name="Zhang Y."/>
            <person name="Xiao M."/>
            <person name="Shu W.-S."/>
            <person name="Li W.-J."/>
        </authorList>
    </citation>
    <scope>NUCLEOTIDE SEQUENCE [LARGE SCALE GENOMIC DNA]</scope>
    <source>
        <strain evidence="1 2">EGI 80759</strain>
    </source>
</reference>
<dbReference type="AlphaFoldDB" id="A0A411YCA4"/>
<proteinExistence type="predicted"/>
<dbReference type="Proteomes" id="UP000291469">
    <property type="component" value="Chromosome"/>
</dbReference>
<dbReference type="SUPFAM" id="SSF51735">
    <property type="entry name" value="NAD(P)-binding Rossmann-fold domains"/>
    <property type="match status" value="1"/>
</dbReference>
<evidence type="ECO:0000313" key="2">
    <source>
        <dbReference type="Proteomes" id="UP000291469"/>
    </source>
</evidence>
<organism evidence="1 2">
    <name type="scientific">Egibacter rhizosphaerae</name>
    <dbReference type="NCBI Taxonomy" id="1670831"/>
    <lineage>
        <taxon>Bacteria</taxon>
        <taxon>Bacillati</taxon>
        <taxon>Actinomycetota</taxon>
        <taxon>Nitriliruptoria</taxon>
        <taxon>Egibacterales</taxon>
        <taxon>Egibacteraceae</taxon>
        <taxon>Egibacter</taxon>
    </lineage>
</organism>
<dbReference type="KEGG" id="erz:ER308_04155"/>
<dbReference type="OrthoDB" id="3175656at2"/>
<accession>A0A411YCA4</accession>